<evidence type="ECO:0000313" key="2">
    <source>
        <dbReference type="EMBL" id="OCL13096.1"/>
    </source>
</evidence>
<dbReference type="AlphaFoldDB" id="A0A8E2F9J2"/>
<sequence length="248" mass="27866">MILELLALAAIPTAAGISEAAHQQRIVNREADAENRKLRFYLDVYCGAKSKKRDEVHNAMVVLRDGKLYLWPKDPETNLPLALEDGTPAPHPFTGFYTPFPNAELPNSLVPSSPVLGLVSTIPPSDSQSSKPSSDEKPKLNWIYADKFTMEVKYGPRVKARDHIIGPWDWTSDEDGLGLMLEGDETLVAVEEEKGGLGWAVYFDRFDDGLKWLEIGREKRVLRCSLERRLLDGDEVAKRIRVKEYQSG</sequence>
<evidence type="ECO:0000256" key="1">
    <source>
        <dbReference type="SAM" id="SignalP"/>
    </source>
</evidence>
<accession>A0A8E2F9J2</accession>
<organism evidence="2 3">
    <name type="scientific">Glonium stellatum</name>
    <dbReference type="NCBI Taxonomy" id="574774"/>
    <lineage>
        <taxon>Eukaryota</taxon>
        <taxon>Fungi</taxon>
        <taxon>Dikarya</taxon>
        <taxon>Ascomycota</taxon>
        <taxon>Pezizomycotina</taxon>
        <taxon>Dothideomycetes</taxon>
        <taxon>Pleosporomycetidae</taxon>
        <taxon>Gloniales</taxon>
        <taxon>Gloniaceae</taxon>
        <taxon>Glonium</taxon>
    </lineage>
</organism>
<dbReference type="EMBL" id="KV748786">
    <property type="protein sequence ID" value="OCL13096.1"/>
    <property type="molecule type" value="Genomic_DNA"/>
</dbReference>
<feature type="chain" id="PRO_5034583201" evidence="1">
    <location>
        <begin position="17"/>
        <end position="248"/>
    </location>
</feature>
<gene>
    <name evidence="2" type="ORF">AOQ84DRAFT_372491</name>
</gene>
<proteinExistence type="predicted"/>
<keyword evidence="3" id="KW-1185">Reference proteome</keyword>
<name>A0A8E2F9J2_9PEZI</name>
<dbReference type="Proteomes" id="UP000250140">
    <property type="component" value="Unassembled WGS sequence"/>
</dbReference>
<reference evidence="2 3" key="1">
    <citation type="journal article" date="2016" name="Nat. Commun.">
        <title>Ectomycorrhizal ecology is imprinted in the genome of the dominant symbiotic fungus Cenococcum geophilum.</title>
        <authorList>
            <consortium name="DOE Joint Genome Institute"/>
            <person name="Peter M."/>
            <person name="Kohler A."/>
            <person name="Ohm R.A."/>
            <person name="Kuo A."/>
            <person name="Krutzmann J."/>
            <person name="Morin E."/>
            <person name="Arend M."/>
            <person name="Barry K.W."/>
            <person name="Binder M."/>
            <person name="Choi C."/>
            <person name="Clum A."/>
            <person name="Copeland A."/>
            <person name="Grisel N."/>
            <person name="Haridas S."/>
            <person name="Kipfer T."/>
            <person name="LaButti K."/>
            <person name="Lindquist E."/>
            <person name="Lipzen A."/>
            <person name="Maire R."/>
            <person name="Meier B."/>
            <person name="Mihaltcheva S."/>
            <person name="Molinier V."/>
            <person name="Murat C."/>
            <person name="Poggeler S."/>
            <person name="Quandt C.A."/>
            <person name="Sperisen C."/>
            <person name="Tritt A."/>
            <person name="Tisserant E."/>
            <person name="Crous P.W."/>
            <person name="Henrissat B."/>
            <person name="Nehls U."/>
            <person name="Egli S."/>
            <person name="Spatafora J.W."/>
            <person name="Grigoriev I.V."/>
            <person name="Martin F.M."/>
        </authorList>
    </citation>
    <scope>NUCLEOTIDE SEQUENCE [LARGE SCALE GENOMIC DNA]</scope>
    <source>
        <strain evidence="2 3">CBS 207.34</strain>
    </source>
</reference>
<dbReference type="OrthoDB" id="3928002at2759"/>
<feature type="signal peptide" evidence="1">
    <location>
        <begin position="1"/>
        <end position="16"/>
    </location>
</feature>
<keyword evidence="1" id="KW-0732">Signal</keyword>
<dbReference type="PANTHER" id="PTHR38049">
    <property type="entry name" value="RICIN B LECTIN DOMAIN-CONTAINING PROTEIN"/>
    <property type="match status" value="1"/>
</dbReference>
<protein>
    <submittedName>
        <fullName evidence="2">Uncharacterized protein</fullName>
    </submittedName>
</protein>
<dbReference type="PANTHER" id="PTHR38049:SF1">
    <property type="entry name" value="PROTEIN KINASE DOMAIN-CONTAINING PROTEIN"/>
    <property type="match status" value="1"/>
</dbReference>
<evidence type="ECO:0000313" key="3">
    <source>
        <dbReference type="Proteomes" id="UP000250140"/>
    </source>
</evidence>